<feature type="domain" description="HTH lysR-type" evidence="5">
    <location>
        <begin position="1"/>
        <end position="58"/>
    </location>
</feature>
<evidence type="ECO:0000256" key="2">
    <source>
        <dbReference type="ARBA" id="ARBA00023015"/>
    </source>
</evidence>
<dbReference type="RefSeq" id="WP_341414801.1">
    <property type="nucleotide sequence ID" value="NZ_JBBPCC010000003.1"/>
</dbReference>
<evidence type="ECO:0000256" key="4">
    <source>
        <dbReference type="ARBA" id="ARBA00023163"/>
    </source>
</evidence>
<comment type="caution">
    <text evidence="6">The sequence shown here is derived from an EMBL/GenBank/DDBJ whole genome shotgun (WGS) entry which is preliminary data.</text>
</comment>
<dbReference type="Gene3D" id="3.40.190.290">
    <property type="match status" value="1"/>
</dbReference>
<dbReference type="Pfam" id="PF03466">
    <property type="entry name" value="LysR_substrate"/>
    <property type="match status" value="1"/>
</dbReference>
<accession>A0ABU9DFZ6</accession>
<gene>
    <name evidence="6" type="ORF">WMW72_07450</name>
</gene>
<dbReference type="Pfam" id="PF00126">
    <property type="entry name" value="HTH_1"/>
    <property type="match status" value="1"/>
</dbReference>
<dbReference type="InterPro" id="IPR000847">
    <property type="entry name" value="LysR_HTH_N"/>
</dbReference>
<dbReference type="PANTHER" id="PTHR30419:SF25">
    <property type="entry name" value="HTH-TYPE TRANSCRIPTIONAL REGULATOR YTLI"/>
    <property type="match status" value="1"/>
</dbReference>
<name>A0ABU9DFZ6_9BACL</name>
<keyword evidence="3" id="KW-0238">DNA-binding</keyword>
<dbReference type="PRINTS" id="PR00039">
    <property type="entry name" value="HTHLYSR"/>
</dbReference>
<dbReference type="InterPro" id="IPR050950">
    <property type="entry name" value="HTH-type_LysR_regulators"/>
</dbReference>
<comment type="similarity">
    <text evidence="1">Belongs to the LysR transcriptional regulatory family.</text>
</comment>
<protein>
    <submittedName>
        <fullName evidence="6">LysR family transcriptional regulator</fullName>
    </submittedName>
</protein>
<dbReference type="InterPro" id="IPR005119">
    <property type="entry name" value="LysR_subst-bd"/>
</dbReference>
<reference evidence="6 7" key="1">
    <citation type="submission" date="2024-04" db="EMBL/GenBank/DDBJ databases">
        <title>draft genome sequnece of Paenibacillus filicis.</title>
        <authorList>
            <person name="Kim D.-U."/>
        </authorList>
    </citation>
    <scope>NUCLEOTIDE SEQUENCE [LARGE SCALE GENOMIC DNA]</scope>
    <source>
        <strain evidence="6 7">KACC14197</strain>
    </source>
</reference>
<organism evidence="6 7">
    <name type="scientific">Paenibacillus filicis</name>
    <dbReference type="NCBI Taxonomy" id="669464"/>
    <lineage>
        <taxon>Bacteria</taxon>
        <taxon>Bacillati</taxon>
        <taxon>Bacillota</taxon>
        <taxon>Bacilli</taxon>
        <taxon>Bacillales</taxon>
        <taxon>Paenibacillaceae</taxon>
        <taxon>Paenibacillus</taxon>
    </lineage>
</organism>
<dbReference type="PROSITE" id="PS50931">
    <property type="entry name" value="HTH_LYSR"/>
    <property type="match status" value="1"/>
</dbReference>
<dbReference type="EMBL" id="JBBPCC010000003">
    <property type="protein sequence ID" value="MEK8127751.1"/>
    <property type="molecule type" value="Genomic_DNA"/>
</dbReference>
<evidence type="ECO:0000256" key="1">
    <source>
        <dbReference type="ARBA" id="ARBA00009437"/>
    </source>
</evidence>
<dbReference type="SUPFAM" id="SSF46785">
    <property type="entry name" value="Winged helix' DNA-binding domain"/>
    <property type="match status" value="1"/>
</dbReference>
<sequence>MELRTIKTFQTIVRLGSFQQAAEVLLYSQPTITMHIKKLESDLGVKLLKRDSKKIQLTEAGRIFHQRADLLLREHEALSSTLTDLAQGEAGLVRIGVSEPTASNRIPGILSSFRERNPKIQVSVHIGDPKRLHRLLVDEMIDFAVCAFPQTTVDTVFEPLLVEEMALLLYDTHPLSSRKEVKLQELRSESFLLTSASCPIRIWIDLALTEKLGGAYTGTEINNINSHKYFVQSKLGISIVPVVTTLHPVAGTLVKTIADLKEGPEVGILTKRHASLGLASEKMIQQIKTMTRGTPIRTKMA</sequence>
<dbReference type="InterPro" id="IPR036390">
    <property type="entry name" value="WH_DNA-bd_sf"/>
</dbReference>
<keyword evidence="7" id="KW-1185">Reference proteome</keyword>
<dbReference type="PANTHER" id="PTHR30419">
    <property type="entry name" value="HTH-TYPE TRANSCRIPTIONAL REGULATOR YBHD"/>
    <property type="match status" value="1"/>
</dbReference>
<evidence type="ECO:0000256" key="3">
    <source>
        <dbReference type="ARBA" id="ARBA00023125"/>
    </source>
</evidence>
<proteinExistence type="inferred from homology"/>
<dbReference type="InterPro" id="IPR036388">
    <property type="entry name" value="WH-like_DNA-bd_sf"/>
</dbReference>
<keyword evidence="4" id="KW-0804">Transcription</keyword>
<dbReference type="CDD" id="cd05466">
    <property type="entry name" value="PBP2_LTTR_substrate"/>
    <property type="match status" value="1"/>
</dbReference>
<evidence type="ECO:0000313" key="7">
    <source>
        <dbReference type="Proteomes" id="UP001469365"/>
    </source>
</evidence>
<keyword evidence="2" id="KW-0805">Transcription regulation</keyword>
<dbReference type="SUPFAM" id="SSF53850">
    <property type="entry name" value="Periplasmic binding protein-like II"/>
    <property type="match status" value="1"/>
</dbReference>
<dbReference type="Gene3D" id="1.10.10.10">
    <property type="entry name" value="Winged helix-like DNA-binding domain superfamily/Winged helix DNA-binding domain"/>
    <property type="match status" value="1"/>
</dbReference>
<dbReference type="Proteomes" id="UP001469365">
    <property type="component" value="Unassembled WGS sequence"/>
</dbReference>
<evidence type="ECO:0000259" key="5">
    <source>
        <dbReference type="PROSITE" id="PS50931"/>
    </source>
</evidence>
<evidence type="ECO:0000313" key="6">
    <source>
        <dbReference type="EMBL" id="MEK8127751.1"/>
    </source>
</evidence>